<dbReference type="Pfam" id="PF02498">
    <property type="entry name" value="Bro-N"/>
    <property type="match status" value="1"/>
</dbReference>
<dbReference type="AlphaFoldDB" id="A0A2X1TLN9"/>
<proteinExistence type="predicted"/>
<dbReference type="InterPro" id="IPR005039">
    <property type="entry name" value="Ant_C"/>
</dbReference>
<gene>
    <name evidence="1" type="ORF">MYXE_19180</name>
</gene>
<evidence type="ECO:0000313" key="1">
    <source>
        <dbReference type="EMBL" id="BBU22128.1"/>
    </source>
</evidence>
<sequence length="255" mass="28227">MSAVELFAYADHQVRVVLVDGEPWFVLADLARVLEIVDVSRLASRLDDEVRQTHPISDSLGRTQQTTVVNEPGMYEVVIRSDKPEAVAFRRWITSEVLPAIRRTGSYSTSPAPALEGPELLAHAVIEAQKMLAAADKRIAELEPKAEVADKLLDAEGDLSVRDAAQSLTRAGIKLGERRLFAELDRRGWIRRAVGDGRYRVMQSAIDAGYMSVLPQSHYHPKTGVLVLDPPQPRVTPKGLQRLLSDYTSRVGVVQ</sequence>
<dbReference type="PANTHER" id="PTHR36180">
    <property type="entry name" value="DNA-BINDING PROTEIN-RELATED-RELATED"/>
    <property type="match status" value="1"/>
</dbReference>
<dbReference type="PANTHER" id="PTHR36180:SF2">
    <property type="entry name" value="BRO FAMILY PROTEIN"/>
    <property type="match status" value="1"/>
</dbReference>
<evidence type="ECO:0000313" key="2">
    <source>
        <dbReference type="Proteomes" id="UP000464624"/>
    </source>
</evidence>
<dbReference type="RefSeq" id="WP_085193459.1">
    <property type="nucleotide sequence ID" value="NZ_AP022314.1"/>
</dbReference>
<dbReference type="GO" id="GO:0003677">
    <property type="term" value="F:DNA binding"/>
    <property type="evidence" value="ECO:0007669"/>
    <property type="project" value="InterPro"/>
</dbReference>
<dbReference type="PROSITE" id="PS51750">
    <property type="entry name" value="BRO_N"/>
    <property type="match status" value="1"/>
</dbReference>
<dbReference type="Pfam" id="PF03374">
    <property type="entry name" value="ANT"/>
    <property type="match status" value="1"/>
</dbReference>
<dbReference type="EMBL" id="AP022314">
    <property type="protein sequence ID" value="BBU22128.1"/>
    <property type="molecule type" value="Genomic_DNA"/>
</dbReference>
<dbReference type="SMART" id="SM01040">
    <property type="entry name" value="Bro-N"/>
    <property type="match status" value="1"/>
</dbReference>
<reference evidence="1 2" key="1">
    <citation type="submission" date="2019-12" db="EMBL/GenBank/DDBJ databases">
        <title>Complete genome sequence of Mycolicibacterium xenopi str. JCM15661T.</title>
        <authorList>
            <person name="Yoshida M."/>
            <person name="Fukano H."/>
            <person name="Asakura T."/>
            <person name="Hoshino Y."/>
        </authorList>
    </citation>
    <scope>NUCLEOTIDE SEQUENCE [LARGE SCALE GENOMIC DNA]</scope>
    <source>
        <strain evidence="1 2">JCM 15661T</strain>
    </source>
</reference>
<protein>
    <submittedName>
        <fullName evidence="1">Antirepressor</fullName>
    </submittedName>
</protein>
<accession>A0A2X1TLN9</accession>
<dbReference type="Proteomes" id="UP000464624">
    <property type="component" value="Chromosome"/>
</dbReference>
<name>A0A2X1TLN9_MYCXE</name>
<organism evidence="1 2">
    <name type="scientific">Mycobacterium xenopi</name>
    <dbReference type="NCBI Taxonomy" id="1789"/>
    <lineage>
        <taxon>Bacteria</taxon>
        <taxon>Bacillati</taxon>
        <taxon>Actinomycetota</taxon>
        <taxon>Actinomycetes</taxon>
        <taxon>Mycobacteriales</taxon>
        <taxon>Mycobacteriaceae</taxon>
        <taxon>Mycobacterium</taxon>
    </lineage>
</organism>
<dbReference type="InterPro" id="IPR003497">
    <property type="entry name" value="BRO_N_domain"/>
</dbReference>
<dbReference type="KEGG" id="mxe:MYXE_19180"/>